<name>A0A1S4E925_DIACI</name>
<sequence>MLVPSVFLIFLPAFSPCILFVASLYQQCISEDHPYFLLVYLPHIACLFTMDSEGNATYEDEEYSVQYSEEPEEETEEMMAIRSITEAGFSEAKAEEFHRKRNKPRVQRETVEEAAVRSIPGHGYSHSIGEQQDISQHSSHAQRTAEEMLAIRSITGESFDLEDAEQFIQETVIEQNVEDSEEQRLTERPVEDDTEETTITTTTGEDSTSLGASQSPCSDQSELTNQEAGLGQTVAEHYNQKKNVGTELRKNSRIVYMRNFNNWTKSMLIDEFLTRCKSSQPLGSPIKVLDMGSGKGGDMLKWINGGVKHVVFADIASVSIEDCKTRYEELKRKEEARPYRRNVFSAEFITTYQISSPQVIETQVLLFQVRLRSQYEDKALELDLVSCQFCIHYSFESVQQARCMLKNAAECLKPGGFFVGTVPDSNQIMARYRRHQSASFGNDVYQVQCLFDTSRPPPLFGAKYDFNLEGVVNCPEFLVYFPLLERIAGEFGLKRILKENFRSFYLRKIKEHAGLNLLRKMNALETYPPNEGVDTVGQENDYCHAEAYLSEHQGHHKVGTLSKAEWEAITLYQVFAFEKVKGKVTPDVGKLTPDSGKVTPDLELPTKRPASDDASSSDSAKVARCQDTSISDVARCSDDR</sequence>
<keyword evidence="4" id="KW-0949">S-adenosyl-L-methionine</keyword>
<dbReference type="InterPro" id="IPR004971">
    <property type="entry name" value="mRNA_G-N7_MeTrfase_dom"/>
</dbReference>
<keyword evidence="11" id="KW-1185">Reference proteome</keyword>
<dbReference type="Proteomes" id="UP000079169">
    <property type="component" value="Unplaced"/>
</dbReference>
<evidence type="ECO:0000256" key="6">
    <source>
        <dbReference type="ARBA" id="ARBA00023042"/>
    </source>
</evidence>
<dbReference type="InterPro" id="IPR029063">
    <property type="entry name" value="SAM-dependent_MTases_sf"/>
</dbReference>
<dbReference type="GO" id="GO:0005634">
    <property type="term" value="C:nucleus"/>
    <property type="evidence" value="ECO:0007669"/>
    <property type="project" value="TreeGrafter"/>
</dbReference>
<dbReference type="InterPro" id="IPR039753">
    <property type="entry name" value="RG7MT1"/>
</dbReference>
<dbReference type="EC" id="2.1.1.56" evidence="1"/>
<dbReference type="PANTHER" id="PTHR12189">
    <property type="entry name" value="MRNA GUANINE-7- METHYLTRANSFERASE"/>
    <property type="match status" value="1"/>
</dbReference>
<keyword evidence="3" id="KW-0808">Transferase</keyword>
<evidence type="ECO:0000256" key="7">
    <source>
        <dbReference type="ARBA" id="ARBA00044712"/>
    </source>
</evidence>
<dbReference type="RefSeq" id="XP_017298662.2">
    <property type="nucleotide sequence ID" value="XM_017443173.2"/>
</dbReference>
<evidence type="ECO:0000256" key="8">
    <source>
        <dbReference type="SAM" id="MobiDB-lite"/>
    </source>
</evidence>
<dbReference type="GO" id="GO:0004482">
    <property type="term" value="F:mRNA 5'-cap (guanine-N7-)-methyltransferase activity"/>
    <property type="evidence" value="ECO:0007669"/>
    <property type="project" value="UniProtKB-EC"/>
</dbReference>
<feature type="compositionally biased region" description="Basic and acidic residues" evidence="8">
    <location>
        <begin position="182"/>
        <end position="191"/>
    </location>
</feature>
<evidence type="ECO:0000256" key="3">
    <source>
        <dbReference type="ARBA" id="ARBA00022679"/>
    </source>
</evidence>
<dbReference type="PaxDb" id="121845-A0A1S4E925"/>
<evidence type="ECO:0000256" key="1">
    <source>
        <dbReference type="ARBA" id="ARBA00011926"/>
    </source>
</evidence>
<protein>
    <recommendedName>
        <fullName evidence="1">mRNA (guanine-N(7))-methyltransferase</fullName>
        <ecNumber evidence="1">2.1.1.56</ecNumber>
    </recommendedName>
</protein>
<evidence type="ECO:0000313" key="11">
    <source>
        <dbReference type="Proteomes" id="UP000079169"/>
    </source>
</evidence>
<evidence type="ECO:0000259" key="10">
    <source>
        <dbReference type="PROSITE" id="PS51562"/>
    </source>
</evidence>
<dbReference type="AlphaFoldDB" id="A0A1S4E925"/>
<keyword evidence="6" id="KW-0506">mRNA capping</keyword>
<organism evidence="11 12">
    <name type="scientific">Diaphorina citri</name>
    <name type="common">Asian citrus psyllid</name>
    <dbReference type="NCBI Taxonomy" id="121845"/>
    <lineage>
        <taxon>Eukaryota</taxon>
        <taxon>Metazoa</taxon>
        <taxon>Ecdysozoa</taxon>
        <taxon>Arthropoda</taxon>
        <taxon>Hexapoda</taxon>
        <taxon>Insecta</taxon>
        <taxon>Pterygota</taxon>
        <taxon>Neoptera</taxon>
        <taxon>Paraneoptera</taxon>
        <taxon>Hemiptera</taxon>
        <taxon>Sternorrhyncha</taxon>
        <taxon>Psylloidea</taxon>
        <taxon>Psyllidae</taxon>
        <taxon>Diaphorininae</taxon>
        <taxon>Diaphorina</taxon>
    </lineage>
</organism>
<keyword evidence="2 12" id="KW-0489">Methyltransferase</keyword>
<evidence type="ECO:0000256" key="4">
    <source>
        <dbReference type="ARBA" id="ARBA00022691"/>
    </source>
</evidence>
<feature type="domain" description="MRNA cap 0 methyltransferase" evidence="10">
    <location>
        <begin position="252"/>
        <end position="580"/>
    </location>
</feature>
<keyword evidence="5" id="KW-0694">RNA-binding</keyword>
<comment type="catalytic activity">
    <reaction evidence="7">
        <text>a 5'-end (5'-triphosphoguanosine)-ribonucleoside in mRNA + S-adenosyl-L-methionine = a 5'-end (N(7)-methyl 5'-triphosphoguanosine)-ribonucleoside in mRNA + S-adenosyl-L-homocysteine</text>
        <dbReference type="Rhea" id="RHEA:67008"/>
        <dbReference type="Rhea" id="RHEA-COMP:17166"/>
        <dbReference type="Rhea" id="RHEA-COMP:17167"/>
        <dbReference type="ChEBI" id="CHEBI:57856"/>
        <dbReference type="ChEBI" id="CHEBI:59789"/>
        <dbReference type="ChEBI" id="CHEBI:156461"/>
        <dbReference type="ChEBI" id="CHEBI:167617"/>
        <dbReference type="EC" id="2.1.1.56"/>
    </reaction>
</comment>
<proteinExistence type="predicted"/>
<dbReference type="CDD" id="cd02440">
    <property type="entry name" value="AdoMet_MTases"/>
    <property type="match status" value="1"/>
</dbReference>
<keyword evidence="6" id="KW-0507">mRNA processing</keyword>
<dbReference type="GeneID" id="103507096"/>
<feature type="compositionally biased region" description="Polar residues" evidence="8">
    <location>
        <begin position="209"/>
        <end position="222"/>
    </location>
</feature>
<evidence type="ECO:0000256" key="2">
    <source>
        <dbReference type="ARBA" id="ARBA00022603"/>
    </source>
</evidence>
<keyword evidence="9" id="KW-0472">Membrane</keyword>
<gene>
    <name evidence="12" type="primary">LOC103507096</name>
</gene>
<accession>A0A1S4E925</accession>
<dbReference type="PROSITE" id="PS51562">
    <property type="entry name" value="RNA_CAP0_MT"/>
    <property type="match status" value="1"/>
</dbReference>
<feature type="region of interest" description="Disordered" evidence="8">
    <location>
        <begin position="588"/>
        <end position="640"/>
    </location>
</feature>
<keyword evidence="9" id="KW-1133">Transmembrane helix</keyword>
<dbReference type="CTD" id="8731"/>
<dbReference type="STRING" id="121845.A0A1S4E925"/>
<feature type="region of interest" description="Disordered" evidence="8">
    <location>
        <begin position="175"/>
        <end position="222"/>
    </location>
</feature>
<dbReference type="PANTHER" id="PTHR12189:SF2">
    <property type="entry name" value="MRNA CAP GUANINE-N7 METHYLTRANSFERASE"/>
    <property type="match status" value="1"/>
</dbReference>
<evidence type="ECO:0000256" key="5">
    <source>
        <dbReference type="ARBA" id="ARBA00022884"/>
    </source>
</evidence>
<dbReference type="KEGG" id="dci:103507096"/>
<feature type="transmembrane region" description="Helical" evidence="9">
    <location>
        <begin position="7"/>
        <end position="25"/>
    </location>
</feature>
<evidence type="ECO:0000256" key="9">
    <source>
        <dbReference type="SAM" id="Phobius"/>
    </source>
</evidence>
<reference evidence="12" key="1">
    <citation type="submission" date="2025-08" db="UniProtKB">
        <authorList>
            <consortium name="RefSeq"/>
        </authorList>
    </citation>
    <scope>IDENTIFICATION</scope>
</reference>
<dbReference type="Gene3D" id="3.40.50.150">
    <property type="entry name" value="Vaccinia Virus protein VP39"/>
    <property type="match status" value="1"/>
</dbReference>
<feature type="compositionally biased region" description="Low complexity" evidence="8">
    <location>
        <begin position="197"/>
        <end position="208"/>
    </location>
</feature>
<dbReference type="SUPFAM" id="SSF53335">
    <property type="entry name" value="S-adenosyl-L-methionine-dependent methyltransferases"/>
    <property type="match status" value="1"/>
</dbReference>
<keyword evidence="9" id="KW-0812">Transmembrane</keyword>
<dbReference type="Pfam" id="PF03291">
    <property type="entry name" value="mRNA_G-N7_MeTrfase"/>
    <property type="match status" value="1"/>
</dbReference>
<dbReference type="GO" id="GO:0003723">
    <property type="term" value="F:RNA binding"/>
    <property type="evidence" value="ECO:0007669"/>
    <property type="project" value="UniProtKB-KW"/>
</dbReference>
<evidence type="ECO:0000313" key="12">
    <source>
        <dbReference type="RefSeq" id="XP_017298662.2"/>
    </source>
</evidence>